<dbReference type="AlphaFoldDB" id="A0AAV7V2A4"/>
<accession>A0AAV7V2A4</accession>
<protein>
    <submittedName>
        <fullName evidence="1">Uncharacterized protein</fullName>
    </submittedName>
</protein>
<evidence type="ECO:0000313" key="1">
    <source>
        <dbReference type="EMBL" id="KAJ1194078.1"/>
    </source>
</evidence>
<sequence>NERTREVYPTGAREPFHLALRMREVYALREHNAILGTSEQFPLRQFMPWVEHCPAFCLLDATTKI</sequence>
<feature type="non-terminal residue" evidence="1">
    <location>
        <position position="1"/>
    </location>
</feature>
<gene>
    <name evidence="1" type="ORF">NDU88_003373</name>
</gene>
<keyword evidence="2" id="KW-1185">Reference proteome</keyword>
<organism evidence="1 2">
    <name type="scientific">Pleurodeles waltl</name>
    <name type="common">Iberian ribbed newt</name>
    <dbReference type="NCBI Taxonomy" id="8319"/>
    <lineage>
        <taxon>Eukaryota</taxon>
        <taxon>Metazoa</taxon>
        <taxon>Chordata</taxon>
        <taxon>Craniata</taxon>
        <taxon>Vertebrata</taxon>
        <taxon>Euteleostomi</taxon>
        <taxon>Amphibia</taxon>
        <taxon>Batrachia</taxon>
        <taxon>Caudata</taxon>
        <taxon>Salamandroidea</taxon>
        <taxon>Salamandridae</taxon>
        <taxon>Pleurodelinae</taxon>
        <taxon>Pleurodeles</taxon>
    </lineage>
</organism>
<proteinExistence type="predicted"/>
<comment type="caution">
    <text evidence="1">The sequence shown here is derived from an EMBL/GenBank/DDBJ whole genome shotgun (WGS) entry which is preliminary data.</text>
</comment>
<name>A0AAV7V2A4_PLEWA</name>
<reference evidence="1" key="1">
    <citation type="journal article" date="2022" name="bioRxiv">
        <title>Sequencing and chromosome-scale assembly of the giantPleurodeles waltlgenome.</title>
        <authorList>
            <person name="Brown T."/>
            <person name="Elewa A."/>
            <person name="Iarovenko S."/>
            <person name="Subramanian E."/>
            <person name="Araus A.J."/>
            <person name="Petzold A."/>
            <person name="Susuki M."/>
            <person name="Suzuki K.-i.T."/>
            <person name="Hayashi T."/>
            <person name="Toyoda A."/>
            <person name="Oliveira C."/>
            <person name="Osipova E."/>
            <person name="Leigh N.D."/>
            <person name="Simon A."/>
            <person name="Yun M.H."/>
        </authorList>
    </citation>
    <scope>NUCLEOTIDE SEQUENCE</scope>
    <source>
        <strain evidence="1">20211129_DDA</strain>
        <tissue evidence="1">Liver</tissue>
    </source>
</reference>
<dbReference type="EMBL" id="JANPWB010000004">
    <property type="protein sequence ID" value="KAJ1194078.1"/>
    <property type="molecule type" value="Genomic_DNA"/>
</dbReference>
<evidence type="ECO:0000313" key="2">
    <source>
        <dbReference type="Proteomes" id="UP001066276"/>
    </source>
</evidence>
<dbReference type="Proteomes" id="UP001066276">
    <property type="component" value="Chromosome 2_2"/>
</dbReference>